<feature type="domain" description="Galectin" evidence="3">
    <location>
        <begin position="16"/>
        <end position="148"/>
    </location>
</feature>
<accession>A0ABY7FGY9</accession>
<evidence type="ECO:0000256" key="2">
    <source>
        <dbReference type="RuleBase" id="RU102079"/>
    </source>
</evidence>
<evidence type="ECO:0000313" key="5">
    <source>
        <dbReference type="EMBL" id="WAR20462.1"/>
    </source>
</evidence>
<dbReference type="PANTHER" id="PTHR11346">
    <property type="entry name" value="GALECTIN"/>
    <property type="match status" value="1"/>
</dbReference>
<dbReference type="EMBL" id="CP111022">
    <property type="protein sequence ID" value="WAR20462.1"/>
    <property type="molecule type" value="Genomic_DNA"/>
</dbReference>
<dbReference type="SMART" id="SM00276">
    <property type="entry name" value="GLECT"/>
    <property type="match status" value="1"/>
</dbReference>
<dbReference type="InterPro" id="IPR044156">
    <property type="entry name" value="Galectin-like"/>
</dbReference>
<evidence type="ECO:0000313" key="4">
    <source>
        <dbReference type="EMBL" id="WAR20439.1"/>
    </source>
</evidence>
<dbReference type="InterPro" id="IPR001079">
    <property type="entry name" value="Galectin_CRD"/>
</dbReference>
<reference evidence="4" key="1">
    <citation type="submission" date="2022-11" db="EMBL/GenBank/DDBJ databases">
        <title>Centuries of genome instability and evolution in soft-shell clam transmissible cancer (bioRxiv).</title>
        <authorList>
            <person name="Hart S.F.M."/>
            <person name="Yonemitsu M.A."/>
            <person name="Giersch R.M."/>
            <person name="Beal B.F."/>
            <person name="Arriagada G."/>
            <person name="Davis B.W."/>
            <person name="Ostrander E.A."/>
            <person name="Goff S.P."/>
            <person name="Metzger M.J."/>
        </authorList>
    </citation>
    <scope>NUCLEOTIDE SEQUENCE</scope>
    <source>
        <strain evidence="4">MELC-2E11</strain>
        <tissue evidence="4">Siphon/mantle</tissue>
    </source>
</reference>
<evidence type="ECO:0000256" key="1">
    <source>
        <dbReference type="ARBA" id="ARBA00022734"/>
    </source>
</evidence>
<gene>
    <name evidence="4" type="ORF">MAR_002277</name>
    <name evidence="5" type="ORF">MAR_002300</name>
</gene>
<keyword evidence="6" id="KW-1185">Reference proteome</keyword>
<dbReference type="PROSITE" id="PS51304">
    <property type="entry name" value="GALECTIN"/>
    <property type="match status" value="1"/>
</dbReference>
<feature type="non-terminal residue" evidence="4">
    <location>
        <position position="1"/>
    </location>
</feature>
<evidence type="ECO:0000259" key="3">
    <source>
        <dbReference type="PROSITE" id="PS51304"/>
    </source>
</evidence>
<dbReference type="Gene3D" id="2.60.120.200">
    <property type="match status" value="1"/>
</dbReference>
<organism evidence="4 6">
    <name type="scientific">Mya arenaria</name>
    <name type="common">Soft-shell clam</name>
    <dbReference type="NCBI Taxonomy" id="6604"/>
    <lineage>
        <taxon>Eukaryota</taxon>
        <taxon>Metazoa</taxon>
        <taxon>Spiralia</taxon>
        <taxon>Lophotrochozoa</taxon>
        <taxon>Mollusca</taxon>
        <taxon>Bivalvia</taxon>
        <taxon>Autobranchia</taxon>
        <taxon>Heteroconchia</taxon>
        <taxon>Euheterodonta</taxon>
        <taxon>Imparidentia</taxon>
        <taxon>Neoheterodontei</taxon>
        <taxon>Myida</taxon>
        <taxon>Myoidea</taxon>
        <taxon>Myidae</taxon>
        <taxon>Mya</taxon>
    </lineage>
</organism>
<dbReference type="SUPFAM" id="SSF49899">
    <property type="entry name" value="Concanavalin A-like lectins/glucanases"/>
    <property type="match status" value="1"/>
</dbReference>
<dbReference type="EMBL" id="CP111022">
    <property type="protein sequence ID" value="WAR20439.1"/>
    <property type="molecule type" value="Genomic_DNA"/>
</dbReference>
<dbReference type="PANTHER" id="PTHR11346:SF111">
    <property type="entry name" value="GALECTIN-12"/>
    <property type="match status" value="1"/>
</dbReference>
<name>A0ABY7FGY9_MYAAR</name>
<sequence length="149" mass="17041">TYTYPGSGPIFNPPVPFVHNLGGLYPNKMVVISGIPLPKASRFTINFENGPDIAFHLDVRIDYGDCKNVVVRNSKTAQGYQQEERDLAWFPFSPDAWFQMMIMVEMSAFKVAVNNQHLLEYRHRLQPLGRFDTLGITGDLRLTEFRFQG</sequence>
<dbReference type="CDD" id="cd00070">
    <property type="entry name" value="GLECT"/>
    <property type="match status" value="1"/>
</dbReference>
<dbReference type="Proteomes" id="UP001164746">
    <property type="component" value="Chromosome 11"/>
</dbReference>
<dbReference type="Pfam" id="PF00337">
    <property type="entry name" value="Gal-bind_lectin"/>
    <property type="match status" value="1"/>
</dbReference>
<proteinExistence type="predicted"/>
<evidence type="ECO:0000313" key="6">
    <source>
        <dbReference type="Proteomes" id="UP001164746"/>
    </source>
</evidence>
<dbReference type="InterPro" id="IPR013320">
    <property type="entry name" value="ConA-like_dom_sf"/>
</dbReference>
<keyword evidence="1 2" id="KW-0430">Lectin</keyword>
<protein>
    <recommendedName>
        <fullName evidence="2">Galectin</fullName>
    </recommendedName>
</protein>
<dbReference type="SMART" id="SM00908">
    <property type="entry name" value="Gal-bind_lectin"/>
    <property type="match status" value="1"/>
</dbReference>